<dbReference type="GO" id="GO:0140359">
    <property type="term" value="F:ABC-type transporter activity"/>
    <property type="evidence" value="ECO:0007669"/>
    <property type="project" value="InterPro"/>
</dbReference>
<proteinExistence type="inferred from homology"/>
<dbReference type="InterPro" id="IPR047817">
    <property type="entry name" value="ABC2_TM_bact-type"/>
</dbReference>
<dbReference type="GO" id="GO:0043190">
    <property type="term" value="C:ATP-binding cassette (ABC) transporter complex"/>
    <property type="evidence" value="ECO:0007669"/>
    <property type="project" value="InterPro"/>
</dbReference>
<dbReference type="InterPro" id="IPR000412">
    <property type="entry name" value="ABC_2_transport"/>
</dbReference>
<dbReference type="PIRSF" id="PIRSF006648">
    <property type="entry name" value="DrrB"/>
    <property type="match status" value="1"/>
</dbReference>
<comment type="subcellular location">
    <subcellularLocation>
        <location evidence="6">Cell membrane</location>
        <topology evidence="6">Multi-pass membrane protein</topology>
    </subcellularLocation>
    <subcellularLocation>
        <location evidence="1">Membrane</location>
        <topology evidence="1">Multi-pass membrane protein</topology>
    </subcellularLocation>
</comment>
<keyword evidence="6" id="KW-1003">Cell membrane</keyword>
<feature type="transmembrane region" description="Helical" evidence="6">
    <location>
        <begin position="194"/>
        <end position="214"/>
    </location>
</feature>
<comment type="similarity">
    <text evidence="6">Belongs to the ABC-2 integral membrane protein family.</text>
</comment>
<evidence type="ECO:0000256" key="3">
    <source>
        <dbReference type="ARBA" id="ARBA00022989"/>
    </source>
</evidence>
<dbReference type="OrthoDB" id="63188at2"/>
<dbReference type="PANTHER" id="PTHR43229:SF2">
    <property type="entry name" value="NODULATION PROTEIN J"/>
    <property type="match status" value="1"/>
</dbReference>
<evidence type="ECO:0000256" key="4">
    <source>
        <dbReference type="ARBA" id="ARBA00023136"/>
    </source>
</evidence>
<evidence type="ECO:0000313" key="8">
    <source>
        <dbReference type="EMBL" id="KJL26774.1"/>
    </source>
</evidence>
<evidence type="ECO:0000313" key="9">
    <source>
        <dbReference type="Proteomes" id="UP000033448"/>
    </source>
</evidence>
<sequence length="274" mass="28931">MTMTTAAERLDRIDPSTRRVPPLGGFSLTFLGVELKRIFRNSSVVVFTLIFPIAMLVMIGLPNKNTAITNVPVSQGGLSAAVPIMISMAVYGAMVASTMTGVSVAAERAQGWSRQLRLTPLNPVVYILVKVICGLVLGGIAVVVTLIVGAALGITAPLGNLIAAGLLAWLSSLMLTSLGLAVGYAFPAQNAMRYLGPILPILSFMGGLFVPLAIMPEAVQIGAKFTPLWGIAELSQSAIIGVAPNGWAVPNLIVWFVVFTALAVLMFRRDTKRV</sequence>
<dbReference type="Pfam" id="PF01061">
    <property type="entry name" value="ABC2_membrane"/>
    <property type="match status" value="1"/>
</dbReference>
<keyword evidence="9" id="KW-1185">Reference proteome</keyword>
<dbReference type="PATRIC" id="fig|582680.7.peg.858"/>
<dbReference type="InterPro" id="IPR013525">
    <property type="entry name" value="ABC2_TM"/>
</dbReference>
<accession>A0A0F0L267</accession>
<dbReference type="PROSITE" id="PS51012">
    <property type="entry name" value="ABC_TM2"/>
    <property type="match status" value="1"/>
</dbReference>
<feature type="transmembrane region" description="Helical" evidence="6">
    <location>
        <begin position="166"/>
        <end position="187"/>
    </location>
</feature>
<feature type="transmembrane region" description="Helical" evidence="6">
    <location>
        <begin position="44"/>
        <end position="61"/>
    </location>
</feature>
<evidence type="ECO:0000256" key="2">
    <source>
        <dbReference type="ARBA" id="ARBA00022692"/>
    </source>
</evidence>
<dbReference type="EMBL" id="JYIT01000061">
    <property type="protein sequence ID" value="KJL26774.1"/>
    <property type="molecule type" value="Genomic_DNA"/>
</dbReference>
<feature type="transmembrane region" description="Helical" evidence="6">
    <location>
        <begin position="247"/>
        <end position="267"/>
    </location>
</feature>
<keyword evidence="3 6" id="KW-1133">Transmembrane helix</keyword>
<evidence type="ECO:0000256" key="5">
    <source>
        <dbReference type="ARBA" id="ARBA00023251"/>
    </source>
</evidence>
<evidence type="ECO:0000256" key="1">
    <source>
        <dbReference type="ARBA" id="ARBA00004141"/>
    </source>
</evidence>
<feature type="domain" description="ABC transmembrane type-2" evidence="7">
    <location>
        <begin position="43"/>
        <end position="270"/>
    </location>
</feature>
<organism evidence="8 9">
    <name type="scientific">Microbacterium azadirachtae</name>
    <dbReference type="NCBI Taxonomy" id="582680"/>
    <lineage>
        <taxon>Bacteria</taxon>
        <taxon>Bacillati</taxon>
        <taxon>Actinomycetota</taxon>
        <taxon>Actinomycetes</taxon>
        <taxon>Micrococcales</taxon>
        <taxon>Microbacteriaceae</taxon>
        <taxon>Microbacterium</taxon>
    </lineage>
</organism>
<keyword evidence="4 6" id="KW-0472">Membrane</keyword>
<reference evidence="8 9" key="1">
    <citation type="submission" date="2015-02" db="EMBL/GenBank/DDBJ databases">
        <title>Draft genome sequences of ten Microbacterium spp. with emphasis on heavy metal contaminated environments.</title>
        <authorList>
            <person name="Corretto E."/>
        </authorList>
    </citation>
    <scope>NUCLEOTIDE SEQUENCE [LARGE SCALE GENOMIC DNA]</scope>
    <source>
        <strain evidence="8 9">DSM 23848</strain>
    </source>
</reference>
<name>A0A0F0L267_9MICO</name>
<dbReference type="InterPro" id="IPR051784">
    <property type="entry name" value="Nod_factor_ABC_transporter"/>
</dbReference>
<keyword evidence="5" id="KW-0046">Antibiotic resistance</keyword>
<evidence type="ECO:0000256" key="6">
    <source>
        <dbReference type="RuleBase" id="RU361157"/>
    </source>
</evidence>
<dbReference type="GO" id="GO:0046677">
    <property type="term" value="P:response to antibiotic"/>
    <property type="evidence" value="ECO:0007669"/>
    <property type="project" value="UniProtKB-KW"/>
</dbReference>
<dbReference type="Proteomes" id="UP000033448">
    <property type="component" value="Unassembled WGS sequence"/>
</dbReference>
<feature type="transmembrane region" description="Helical" evidence="6">
    <location>
        <begin position="81"/>
        <end position="106"/>
    </location>
</feature>
<feature type="transmembrane region" description="Helical" evidence="6">
    <location>
        <begin position="127"/>
        <end position="154"/>
    </location>
</feature>
<dbReference type="AlphaFoldDB" id="A0A0F0L267"/>
<dbReference type="PANTHER" id="PTHR43229">
    <property type="entry name" value="NODULATION PROTEIN J"/>
    <property type="match status" value="1"/>
</dbReference>
<evidence type="ECO:0000259" key="7">
    <source>
        <dbReference type="PROSITE" id="PS51012"/>
    </source>
</evidence>
<keyword evidence="6" id="KW-0813">Transport</keyword>
<protein>
    <recommendedName>
        <fullName evidence="6">Transport permease protein</fullName>
    </recommendedName>
</protein>
<keyword evidence="2 6" id="KW-0812">Transmembrane</keyword>
<comment type="caution">
    <text evidence="8">The sequence shown here is derived from an EMBL/GenBank/DDBJ whole genome shotgun (WGS) entry which is preliminary data.</text>
</comment>
<gene>
    <name evidence="8" type="ORF">RL72_00830</name>
</gene>